<dbReference type="PANTHER" id="PTHR12302:SF3">
    <property type="entry name" value="SERINE_THREONINE-PROTEIN KINASE 31"/>
    <property type="match status" value="1"/>
</dbReference>
<comment type="caution">
    <text evidence="6">The sequence shown here is derived from an EMBL/GenBank/DDBJ whole genome shotgun (WGS) entry which is preliminary data.</text>
</comment>
<dbReference type="PANTHER" id="PTHR12302">
    <property type="entry name" value="EBNA2 BINDING PROTEIN P100"/>
    <property type="match status" value="1"/>
</dbReference>
<keyword evidence="4" id="KW-0472">Membrane</keyword>
<dbReference type="Proteomes" id="UP000679950">
    <property type="component" value="Unassembled WGS sequence"/>
</dbReference>
<keyword evidence="2" id="KW-0255">Endonuclease</keyword>
<keyword evidence="1" id="KW-0540">Nuclease</keyword>
<feature type="transmembrane region" description="Helical" evidence="4">
    <location>
        <begin position="32"/>
        <end position="51"/>
    </location>
</feature>
<organism evidence="6 7">
    <name type="scientific">Lederbergia ruris</name>
    <dbReference type="NCBI Taxonomy" id="217495"/>
    <lineage>
        <taxon>Bacteria</taxon>
        <taxon>Bacillati</taxon>
        <taxon>Bacillota</taxon>
        <taxon>Bacilli</taxon>
        <taxon>Bacillales</taxon>
        <taxon>Bacillaceae</taxon>
        <taxon>Lederbergia</taxon>
    </lineage>
</organism>
<keyword evidence="4" id="KW-0812">Transmembrane</keyword>
<evidence type="ECO:0000256" key="3">
    <source>
        <dbReference type="ARBA" id="ARBA00022801"/>
    </source>
</evidence>
<dbReference type="Gene3D" id="2.40.50.90">
    <property type="match status" value="1"/>
</dbReference>
<dbReference type="PROSITE" id="PS50830">
    <property type="entry name" value="TNASE_3"/>
    <property type="match status" value="1"/>
</dbReference>
<evidence type="ECO:0000256" key="4">
    <source>
        <dbReference type="SAM" id="Phobius"/>
    </source>
</evidence>
<evidence type="ECO:0000313" key="6">
    <source>
        <dbReference type="EMBL" id="GIN59276.1"/>
    </source>
</evidence>
<dbReference type="SUPFAM" id="SSF50199">
    <property type="entry name" value="Staphylococcal nuclease"/>
    <property type="match status" value="1"/>
</dbReference>
<dbReference type="PROSITE" id="PS01284">
    <property type="entry name" value="TNASE_2"/>
    <property type="match status" value="1"/>
</dbReference>
<reference evidence="6 7" key="1">
    <citation type="submission" date="2021-03" db="EMBL/GenBank/DDBJ databases">
        <title>Antimicrobial resistance genes in bacteria isolated from Japanese honey, and their potential for conferring macrolide and lincosamide resistance in the American foulbrood pathogen Paenibacillus larvae.</title>
        <authorList>
            <person name="Okamoto M."/>
            <person name="Kumagai M."/>
            <person name="Kanamori H."/>
            <person name="Takamatsu D."/>
        </authorList>
    </citation>
    <scope>NUCLEOTIDE SEQUENCE [LARGE SCALE GENOMIC DNA]</scope>
    <source>
        <strain evidence="6 7">J8TS2</strain>
    </source>
</reference>
<evidence type="ECO:0000256" key="2">
    <source>
        <dbReference type="ARBA" id="ARBA00022759"/>
    </source>
</evidence>
<dbReference type="InterPro" id="IPR002071">
    <property type="entry name" value="Thermonucl_AS"/>
</dbReference>
<dbReference type="Pfam" id="PF00565">
    <property type="entry name" value="SNase"/>
    <property type="match status" value="1"/>
</dbReference>
<dbReference type="EMBL" id="BORB01000040">
    <property type="protein sequence ID" value="GIN59276.1"/>
    <property type="molecule type" value="Genomic_DNA"/>
</dbReference>
<dbReference type="SMART" id="SM00318">
    <property type="entry name" value="SNc"/>
    <property type="match status" value="1"/>
</dbReference>
<keyword evidence="3" id="KW-0378">Hydrolase</keyword>
<evidence type="ECO:0000313" key="7">
    <source>
        <dbReference type="Proteomes" id="UP000679950"/>
    </source>
</evidence>
<name>A0ABQ4KP66_9BACI</name>
<evidence type="ECO:0000259" key="5">
    <source>
        <dbReference type="PROSITE" id="PS50830"/>
    </source>
</evidence>
<proteinExistence type="predicted"/>
<keyword evidence="7" id="KW-1185">Reference proteome</keyword>
<dbReference type="InterPro" id="IPR035437">
    <property type="entry name" value="SNase_OB-fold_sf"/>
</dbReference>
<gene>
    <name evidence="6" type="ORF">J8TS2_35950</name>
</gene>
<accession>A0ABQ4KP66</accession>
<evidence type="ECO:0000256" key="1">
    <source>
        <dbReference type="ARBA" id="ARBA00022722"/>
    </source>
</evidence>
<keyword evidence="4" id="KW-1133">Transmembrane helix</keyword>
<feature type="domain" description="TNase-like" evidence="5">
    <location>
        <begin position="67"/>
        <end position="200"/>
    </location>
</feature>
<protein>
    <recommendedName>
        <fullName evidence="5">TNase-like domain-containing protein</fullName>
    </recommendedName>
</protein>
<sequence length="271" mass="30515">MDVVLALMFVICGLILWSLARGVRKKGFTWKRGGSLFLSFFLLIGSGFFLVDRSELLSGIGTSGTTEQIPVELVKVIDGDTIKIIYQGQEKNVRYLLIDTPETNHPRLGKQPFGEEAKKRNTELIENGKLTIEFDVGERVDKYGRLLAYIYVDGASVQEKLLEEGLARVAYVYPPNTRYLDPFEKAQKKAKKKEAGIWSLENYARDDGFHAESTEAEEETSLNEDCQIKGNIGSSGKIYHTPDSPWYEQTKPEVIFCTEEEAVEAGFRAPK</sequence>
<dbReference type="InterPro" id="IPR016071">
    <property type="entry name" value="Staphylococal_nuclease_OB-fold"/>
</dbReference>
<dbReference type="RefSeq" id="WP_246516935.1">
    <property type="nucleotide sequence ID" value="NZ_BORB01000040.1"/>
</dbReference>